<name>A0A0S7EIF6_9FLAO</name>
<keyword evidence="1 2" id="KW-0378">Hydrolase</keyword>
<proteinExistence type="predicted"/>
<protein>
    <submittedName>
        <fullName evidence="2">Alpha/beta hydrolase</fullName>
    </submittedName>
</protein>
<dbReference type="AlphaFoldDB" id="A0A0S7EIF6"/>
<dbReference type="EMBL" id="CP013690">
    <property type="protein sequence ID" value="ALU24791.1"/>
    <property type="molecule type" value="Genomic_DNA"/>
</dbReference>
<dbReference type="GO" id="GO:0016787">
    <property type="term" value="F:hydrolase activity"/>
    <property type="evidence" value="ECO:0007669"/>
    <property type="project" value="UniProtKB-KW"/>
</dbReference>
<dbReference type="Gene3D" id="3.40.50.1820">
    <property type="entry name" value="alpha/beta hydrolase"/>
    <property type="match status" value="1"/>
</dbReference>
<dbReference type="InterPro" id="IPR029058">
    <property type="entry name" value="AB_hydrolase_fold"/>
</dbReference>
<dbReference type="InterPro" id="IPR050266">
    <property type="entry name" value="AB_hydrolase_sf"/>
</dbReference>
<dbReference type="Pfam" id="PF12697">
    <property type="entry name" value="Abhydrolase_6"/>
    <property type="match status" value="1"/>
</dbReference>
<evidence type="ECO:0000313" key="2">
    <source>
        <dbReference type="EMBL" id="ALU24791.1"/>
    </source>
</evidence>
<dbReference type="InterPro" id="IPR000073">
    <property type="entry name" value="AB_hydrolase_1"/>
</dbReference>
<sequence length="260" mass="29668">MITAIQDCVLVNQKNIFYKHFFYQGESKYTLVLLHDSLGCVTLWRDWPELLVERLQCDVVVYDRVGYGLSDKMDTTKRGKDYLKQEAVFLKDLLEELELERVALFGHSDGASIALLFAAMYPDHTLALVAEAAHIFVEKVTLEGVQAAKTAYETTDLAERLVKYHGTKVDDVVRAWVDTWLSSEYQDWTVEEEMKGILSPLLFIQGDQDEYGSLDQVEKTIAKAQGIAEKVIFPNVGHTPHKEIKEQTLEVIVSFFQKNI</sequence>
<accession>A0A0S7EIF6</accession>
<reference evidence="2 3" key="1">
    <citation type="journal article" date="2016" name="J. Zhejiang Univ. Sci. B">
        <title>Antibiotic resistance mechanisms of Myroides sp.</title>
        <authorList>
            <person name="Hu S."/>
            <person name="Yuan S."/>
            <person name="Qu H."/>
            <person name="Jiang T."/>
            <person name="Zhou Y."/>
            <person name="Wang M."/>
            <person name="Ming D."/>
        </authorList>
    </citation>
    <scope>NUCLEOTIDE SEQUENCE [LARGE SCALE GENOMIC DNA]</scope>
    <source>
        <strain evidence="2 3">PR63039</strain>
    </source>
</reference>
<evidence type="ECO:0000313" key="3">
    <source>
        <dbReference type="Proteomes" id="UP000069030"/>
    </source>
</evidence>
<evidence type="ECO:0000256" key="1">
    <source>
        <dbReference type="ARBA" id="ARBA00022801"/>
    </source>
</evidence>
<gene>
    <name evidence="2" type="ORF">AS202_00640</name>
</gene>
<organism evidence="2 3">
    <name type="scientific">Myroides odoratimimus</name>
    <dbReference type="NCBI Taxonomy" id="76832"/>
    <lineage>
        <taxon>Bacteria</taxon>
        <taxon>Pseudomonadati</taxon>
        <taxon>Bacteroidota</taxon>
        <taxon>Flavobacteriia</taxon>
        <taxon>Flavobacteriales</taxon>
        <taxon>Flavobacteriaceae</taxon>
        <taxon>Myroides</taxon>
    </lineage>
</organism>
<dbReference type="PANTHER" id="PTHR43798:SF31">
    <property type="entry name" value="AB HYDROLASE SUPERFAMILY PROTEIN YCLE"/>
    <property type="match status" value="1"/>
</dbReference>
<dbReference type="Proteomes" id="UP000069030">
    <property type="component" value="Chromosome"/>
</dbReference>
<dbReference type="GO" id="GO:0016020">
    <property type="term" value="C:membrane"/>
    <property type="evidence" value="ECO:0007669"/>
    <property type="project" value="TreeGrafter"/>
</dbReference>
<dbReference type="PANTHER" id="PTHR43798">
    <property type="entry name" value="MONOACYLGLYCEROL LIPASE"/>
    <property type="match status" value="1"/>
</dbReference>
<dbReference type="eggNOG" id="COG1073">
    <property type="taxonomic scope" value="Bacteria"/>
</dbReference>
<dbReference type="SUPFAM" id="SSF53474">
    <property type="entry name" value="alpha/beta-Hydrolases"/>
    <property type="match status" value="1"/>
</dbReference>
<dbReference type="RefSeq" id="WP_006258741.1">
    <property type="nucleotide sequence ID" value="NZ_BCMQ01000010.1"/>
</dbReference>
<dbReference type="KEGG" id="mod:AS202_00640"/>